<comment type="catalytic activity">
    <reaction evidence="1">
        <text>a 3-(acyloxy)acyl derivative of bacterial toxin + H2O = a 3-hydroxyacyl derivative of bacterial toxin + a fatty acid + H(+)</text>
        <dbReference type="Rhea" id="RHEA:12032"/>
        <dbReference type="ChEBI" id="CHEBI:15377"/>
        <dbReference type="ChEBI" id="CHEBI:15378"/>
        <dbReference type="ChEBI" id="CHEBI:28868"/>
        <dbReference type="ChEBI" id="CHEBI:136853"/>
        <dbReference type="ChEBI" id="CHEBI:140675"/>
        <dbReference type="EC" id="3.1.1.77"/>
    </reaction>
</comment>
<feature type="signal peptide" evidence="4">
    <location>
        <begin position="1"/>
        <end position="22"/>
    </location>
</feature>
<gene>
    <name evidence="5" type="ORF">D0Y50_19220</name>
</gene>
<keyword evidence="4" id="KW-0732">Signal</keyword>
<evidence type="ECO:0000256" key="3">
    <source>
        <dbReference type="PIRSR" id="PIRSR029681-2"/>
    </source>
</evidence>
<comment type="similarity">
    <text evidence="1">Belongs to the PagL family.</text>
</comment>
<dbReference type="InterPro" id="IPR018550">
    <property type="entry name" value="Lipid-A_deacylase-rel"/>
</dbReference>
<feature type="site" description="Critical for activity" evidence="3">
    <location>
        <position position="158"/>
    </location>
</feature>
<protein>
    <recommendedName>
        <fullName evidence="1">Lipid A deacylase</fullName>
        <ecNumber evidence="1">3.1.1.77</ecNumber>
    </recommendedName>
    <alternativeName>
        <fullName evidence="1">LPS 3-O-deacylase</fullName>
    </alternativeName>
    <alternativeName>
        <fullName evidence="1">Outer membrane enzyme</fullName>
    </alternativeName>
</protein>
<dbReference type="AlphaFoldDB" id="A0A346NRZ0"/>
<keyword evidence="6" id="KW-1185">Reference proteome</keyword>
<dbReference type="EC" id="3.1.1.77" evidence="1"/>
<dbReference type="EMBL" id="CP031769">
    <property type="protein sequence ID" value="AXR08297.1"/>
    <property type="molecule type" value="Genomic_DNA"/>
</dbReference>
<name>A0A346NRZ0_9ALTE</name>
<keyword evidence="1" id="KW-0998">Cell outer membrane</keyword>
<organism evidence="5 6">
    <name type="scientific">Salinimonas sediminis</name>
    <dbReference type="NCBI Taxonomy" id="2303538"/>
    <lineage>
        <taxon>Bacteria</taxon>
        <taxon>Pseudomonadati</taxon>
        <taxon>Pseudomonadota</taxon>
        <taxon>Gammaproteobacteria</taxon>
        <taxon>Alteromonadales</taxon>
        <taxon>Alteromonadaceae</taxon>
        <taxon>Alteromonas/Salinimonas group</taxon>
        <taxon>Salinimonas</taxon>
    </lineage>
</organism>
<dbReference type="Proteomes" id="UP000262073">
    <property type="component" value="Chromosome"/>
</dbReference>
<comment type="function">
    <text evidence="1">Has lipid A 3-O-deacylase activity. Hydrolyzes the ester bond at the 3 position of lipid A, a bioactive component of lipopolysaccharide (LPS), thereby releasing the primary fatty acyl moiety.</text>
</comment>
<proteinExistence type="inferred from homology"/>
<dbReference type="GO" id="GO:0050528">
    <property type="term" value="F:acyloxyacyl hydrolase activity"/>
    <property type="evidence" value="ECO:0007669"/>
    <property type="project" value="UniProtKB-EC"/>
</dbReference>
<feature type="active site" description="Charge relay system" evidence="2">
    <location>
        <position position="169"/>
    </location>
</feature>
<feature type="active site" description="Charge relay system" evidence="2">
    <location>
        <position position="157"/>
    </location>
</feature>
<evidence type="ECO:0000256" key="1">
    <source>
        <dbReference type="PIRNR" id="PIRNR029681"/>
    </source>
</evidence>
<evidence type="ECO:0000256" key="2">
    <source>
        <dbReference type="PIRSR" id="PIRSR029681-1"/>
    </source>
</evidence>
<dbReference type="OrthoDB" id="9797122at2"/>
<sequence length="179" mass="19946">MLRPLILLILPLILLITPAAHANSQAVAIDYLQGSDDIKGVRLAYRPYTHHLVSDWFGEISLYWEASVNVWEYGAQNTHSSNVAFALSPVLMKRIGTVADSYPVYLEAGIGASLVNDREFAGKDIGSHYQFEDRLGLVMSLDEDDSAQVSVRYMHYSNAGLNDDNPGLDFLSLSYIHHF</sequence>
<feature type="chain" id="PRO_5016742281" description="Lipid A deacylase" evidence="4">
    <location>
        <begin position="23"/>
        <end position="179"/>
    </location>
</feature>
<feature type="active site" description="Charge relay system" evidence="2">
    <location>
        <position position="155"/>
    </location>
</feature>
<keyword evidence="1" id="KW-0472">Membrane</keyword>
<accession>A0A346NRZ0</accession>
<dbReference type="PIRSF" id="PIRSF029681">
    <property type="entry name" value="PagL"/>
    <property type="match status" value="1"/>
</dbReference>
<reference evidence="5 6" key="1">
    <citation type="submission" date="2018-08" db="EMBL/GenBank/DDBJ databases">
        <title>Salinimonas sediminis sp. nov., a piezophilic bacterium isolated from a deep-sea sediment sample from the New Britain Trench.</title>
        <authorList>
            <person name="Cao J."/>
        </authorList>
    </citation>
    <scope>NUCLEOTIDE SEQUENCE [LARGE SCALE GENOMIC DNA]</scope>
    <source>
        <strain evidence="5 6">N102</strain>
    </source>
</reference>
<keyword evidence="1 5" id="KW-0378">Hydrolase</keyword>
<dbReference type="Pfam" id="PF09411">
    <property type="entry name" value="PagL"/>
    <property type="match status" value="1"/>
</dbReference>
<dbReference type="GO" id="GO:0009279">
    <property type="term" value="C:cell outer membrane"/>
    <property type="evidence" value="ECO:0007669"/>
    <property type="project" value="UniProtKB-SubCell"/>
</dbReference>
<dbReference type="Gene3D" id="2.40.160.20">
    <property type="match status" value="1"/>
</dbReference>
<comment type="subunit">
    <text evidence="1">Homodimer.</text>
</comment>
<evidence type="ECO:0000256" key="4">
    <source>
        <dbReference type="SAM" id="SignalP"/>
    </source>
</evidence>
<evidence type="ECO:0000313" key="6">
    <source>
        <dbReference type="Proteomes" id="UP000262073"/>
    </source>
</evidence>
<dbReference type="KEGG" id="salm:D0Y50_19220"/>
<evidence type="ECO:0000313" key="5">
    <source>
        <dbReference type="EMBL" id="AXR08297.1"/>
    </source>
</evidence>
<dbReference type="RefSeq" id="WP_108569029.1">
    <property type="nucleotide sequence ID" value="NZ_CP031769.1"/>
</dbReference>
<comment type="subcellular location">
    <subcellularLocation>
        <location evidence="1">Cell outer membrane</location>
        <topology evidence="1">Multi-pass membrane protein</topology>
    </subcellularLocation>
</comment>